<dbReference type="Proteomes" id="UP000603453">
    <property type="component" value="Unassembled WGS sequence"/>
</dbReference>
<dbReference type="OrthoDB" id="2264205at2759"/>
<protein>
    <submittedName>
        <fullName evidence="1">Uncharacterized protein</fullName>
    </submittedName>
</protein>
<comment type="caution">
    <text evidence="1">The sequence shown here is derived from an EMBL/GenBank/DDBJ whole genome shotgun (WGS) entry which is preliminary data.</text>
</comment>
<evidence type="ECO:0000313" key="2">
    <source>
        <dbReference type="Proteomes" id="UP000603453"/>
    </source>
</evidence>
<accession>A0A8H7QPX1</accession>
<sequence>MLHRPGFIVGMALPANTQKSTFQGPLDFTQTKKSWGTVTKSILIDITNLIPRCHLRPDIRKITFTGFLLTNMVAEMVVYPNLPRDMKIDLAPYGDLNDCGFVALVDEPPKPVTATPCKNCGLMGHKRAIHNDCFKNPRKLAQSTQDSALHNPDFP</sequence>
<name>A0A8H7QPX1_9FUNG</name>
<keyword evidence="2" id="KW-1185">Reference proteome</keyword>
<organism evidence="1 2">
    <name type="scientific">Mucor saturninus</name>
    <dbReference type="NCBI Taxonomy" id="64648"/>
    <lineage>
        <taxon>Eukaryota</taxon>
        <taxon>Fungi</taxon>
        <taxon>Fungi incertae sedis</taxon>
        <taxon>Mucoromycota</taxon>
        <taxon>Mucoromycotina</taxon>
        <taxon>Mucoromycetes</taxon>
        <taxon>Mucorales</taxon>
        <taxon>Mucorineae</taxon>
        <taxon>Mucoraceae</taxon>
        <taxon>Mucor</taxon>
    </lineage>
</organism>
<gene>
    <name evidence="1" type="ORF">INT47_012501</name>
</gene>
<reference evidence="1" key="1">
    <citation type="submission" date="2020-12" db="EMBL/GenBank/DDBJ databases">
        <title>Metabolic potential, ecology and presence of endohyphal bacteria is reflected in genomic diversity of Mucoromycotina.</title>
        <authorList>
            <person name="Muszewska A."/>
            <person name="Okrasinska A."/>
            <person name="Steczkiewicz K."/>
            <person name="Drgas O."/>
            <person name="Orlowska M."/>
            <person name="Perlinska-Lenart U."/>
            <person name="Aleksandrzak-Piekarczyk T."/>
            <person name="Szatraj K."/>
            <person name="Zielenkiewicz U."/>
            <person name="Pilsyk S."/>
            <person name="Malc E."/>
            <person name="Mieczkowski P."/>
            <person name="Kruszewska J.S."/>
            <person name="Biernat P."/>
            <person name="Pawlowska J."/>
        </authorList>
    </citation>
    <scope>NUCLEOTIDE SEQUENCE</scope>
    <source>
        <strain evidence="1">WA0000017839</strain>
    </source>
</reference>
<proteinExistence type="predicted"/>
<dbReference type="AlphaFoldDB" id="A0A8H7QPX1"/>
<evidence type="ECO:0000313" key="1">
    <source>
        <dbReference type="EMBL" id="KAG2196279.1"/>
    </source>
</evidence>
<dbReference type="EMBL" id="JAEPRD010000150">
    <property type="protein sequence ID" value="KAG2196279.1"/>
    <property type="molecule type" value="Genomic_DNA"/>
</dbReference>